<comment type="function">
    <text evidence="7">Catalyzes the reversible isomerization of glucose-6-phosphate to fructose-6-phosphate.</text>
</comment>
<evidence type="ECO:0000256" key="2">
    <source>
        <dbReference type="ARBA" id="ARBA00006604"/>
    </source>
</evidence>
<dbReference type="PROSITE" id="PS00765">
    <property type="entry name" value="P_GLUCOSE_ISOMERASE_1"/>
    <property type="match status" value="1"/>
</dbReference>
<organism evidence="9 10">
    <name type="scientific">Candidatus Clostridium eludens</name>
    <dbReference type="NCBI Taxonomy" id="3381663"/>
    <lineage>
        <taxon>Bacteria</taxon>
        <taxon>Bacillati</taxon>
        <taxon>Bacillota</taxon>
        <taxon>Clostridia</taxon>
        <taxon>Eubacteriales</taxon>
        <taxon>Clostridiaceae</taxon>
        <taxon>Clostridium</taxon>
    </lineage>
</organism>
<dbReference type="NCBIfam" id="NF010697">
    <property type="entry name" value="PRK14097.1"/>
    <property type="match status" value="1"/>
</dbReference>
<dbReference type="Pfam" id="PF00342">
    <property type="entry name" value="PGI"/>
    <property type="match status" value="1"/>
</dbReference>
<dbReference type="PANTHER" id="PTHR11469:SF1">
    <property type="entry name" value="GLUCOSE-6-PHOSPHATE ISOMERASE"/>
    <property type="match status" value="1"/>
</dbReference>
<sequence length="450" mass="49987">MLEKGISLDLSKIYSCVSQNDIDNLQPFVSVAHNMIESKTGAGSDFLGWVDLPVSYDKEEFNRVKVAAEKIRHTSDVFVIMGIGGSYLGARAAIEMLSHTFSNILSKDKRQGPIVLYAGNNMSSTYMKDLLEAVEGMDISINVISKSGTTTEPSIAFRTFKNLLEKKYGKEEARHRIYATTDKKRGALKTLADIEGYETFVIPDNIGGRYSVLTAVGLLPIAVAGINIDDIMQGAADAREAYSSEYLDKNAAYRYAAVRNVLFQKGKTTEMIVNFEPCLHYFGEWWKQLFGESEGKDNKGIFPAAADFSTDLHSMGQYIQQGLRILFETFINVTKSRKEVIIEEDKDNLDGLNFIAGKSMSFINYQALKGTVLAHSDGDVPVMIVNIPELTSYYFGYMVYFFEKACAISGYLMGINPFDQPGVEAYKNNMFALLKKPGYGNVELQLGGKV</sequence>
<dbReference type="PANTHER" id="PTHR11469">
    <property type="entry name" value="GLUCOSE-6-PHOSPHATE ISOMERASE"/>
    <property type="match status" value="1"/>
</dbReference>
<comment type="subcellular location">
    <subcellularLocation>
        <location evidence="7">Cytoplasm</location>
    </subcellularLocation>
</comment>
<keyword evidence="4 7" id="KW-0324">Glycolysis</keyword>
<dbReference type="EMBL" id="JBJHZX010000001">
    <property type="protein sequence ID" value="MFL0194215.1"/>
    <property type="molecule type" value="Genomic_DNA"/>
</dbReference>
<dbReference type="EC" id="5.3.1.9" evidence="7"/>
<feature type="active site" description="Proton donor" evidence="7">
    <location>
        <position position="292"/>
    </location>
</feature>
<feature type="active site" evidence="7">
    <location>
        <position position="427"/>
    </location>
</feature>
<accession>A0ABW8SE17</accession>
<proteinExistence type="inferred from homology"/>
<dbReference type="CDD" id="cd05016">
    <property type="entry name" value="SIS_PGI_2"/>
    <property type="match status" value="1"/>
</dbReference>
<name>A0ABW8SE17_9CLOT</name>
<comment type="catalytic activity">
    <reaction evidence="6 7 8">
        <text>alpha-D-glucose 6-phosphate = beta-D-fructose 6-phosphate</text>
        <dbReference type="Rhea" id="RHEA:11816"/>
        <dbReference type="ChEBI" id="CHEBI:57634"/>
        <dbReference type="ChEBI" id="CHEBI:58225"/>
        <dbReference type="EC" id="5.3.1.9"/>
    </reaction>
</comment>
<keyword evidence="10" id="KW-1185">Reference proteome</keyword>
<evidence type="ECO:0000256" key="3">
    <source>
        <dbReference type="ARBA" id="ARBA00022432"/>
    </source>
</evidence>
<gene>
    <name evidence="7" type="primary">pgi</name>
    <name evidence="9" type="ORF">ACJDU8_01290</name>
</gene>
<comment type="caution">
    <text evidence="7">Lacks conserved residue(s) required for the propagation of feature annotation.</text>
</comment>
<comment type="pathway">
    <text evidence="1 7 8">Carbohydrate degradation; glycolysis; D-glyceraldehyde 3-phosphate and glycerone phosphate from D-glucose: step 2/4.</text>
</comment>
<reference evidence="9 10" key="1">
    <citation type="submission" date="2024-11" db="EMBL/GenBank/DDBJ databases">
        <authorList>
            <person name="Heng Y.C."/>
            <person name="Lim A.C.H."/>
            <person name="Lee J.K.Y."/>
            <person name="Kittelmann S."/>
        </authorList>
    </citation>
    <scope>NUCLEOTIDE SEQUENCE [LARGE SCALE GENOMIC DNA]</scope>
    <source>
        <strain evidence="9 10">WILCCON 0269</strain>
    </source>
</reference>
<dbReference type="RefSeq" id="WP_406790328.1">
    <property type="nucleotide sequence ID" value="NZ_JBJHZX010000001.1"/>
</dbReference>
<dbReference type="CDD" id="cd05015">
    <property type="entry name" value="SIS_PGI_1"/>
    <property type="match status" value="1"/>
</dbReference>
<evidence type="ECO:0000256" key="5">
    <source>
        <dbReference type="ARBA" id="ARBA00023235"/>
    </source>
</evidence>
<dbReference type="InterPro" id="IPR018189">
    <property type="entry name" value="Phosphoglucose_isomerase_CS"/>
</dbReference>
<dbReference type="PROSITE" id="PS51463">
    <property type="entry name" value="P_GLUCOSE_ISOMERASE_3"/>
    <property type="match status" value="1"/>
</dbReference>
<evidence type="ECO:0000256" key="4">
    <source>
        <dbReference type="ARBA" id="ARBA00023152"/>
    </source>
</evidence>
<evidence type="ECO:0000313" key="10">
    <source>
        <dbReference type="Proteomes" id="UP001623660"/>
    </source>
</evidence>
<dbReference type="PROSITE" id="PS00174">
    <property type="entry name" value="P_GLUCOSE_ISOMERASE_2"/>
    <property type="match status" value="1"/>
</dbReference>
<evidence type="ECO:0000256" key="7">
    <source>
        <dbReference type="HAMAP-Rule" id="MF_00473"/>
    </source>
</evidence>
<comment type="pathway">
    <text evidence="7">Carbohydrate biosynthesis; gluconeogenesis.</text>
</comment>
<dbReference type="InterPro" id="IPR001672">
    <property type="entry name" value="G6P_Isomerase"/>
</dbReference>
<evidence type="ECO:0000313" key="9">
    <source>
        <dbReference type="EMBL" id="MFL0194215.1"/>
    </source>
</evidence>
<evidence type="ECO:0000256" key="1">
    <source>
        <dbReference type="ARBA" id="ARBA00004926"/>
    </source>
</evidence>
<dbReference type="SUPFAM" id="SSF53697">
    <property type="entry name" value="SIS domain"/>
    <property type="match status" value="1"/>
</dbReference>
<dbReference type="HAMAP" id="MF_00473">
    <property type="entry name" value="G6P_isomerase"/>
    <property type="match status" value="1"/>
</dbReference>
<dbReference type="PRINTS" id="PR00662">
    <property type="entry name" value="G6PISOMERASE"/>
</dbReference>
<dbReference type="InterPro" id="IPR035482">
    <property type="entry name" value="SIS_PGI_2"/>
</dbReference>
<dbReference type="GO" id="GO:0004347">
    <property type="term" value="F:glucose-6-phosphate isomerase activity"/>
    <property type="evidence" value="ECO:0007669"/>
    <property type="project" value="UniProtKB-EC"/>
</dbReference>
<dbReference type="Gene3D" id="3.40.50.10490">
    <property type="entry name" value="Glucose-6-phosphate isomerase like protein, domain 1"/>
    <property type="match status" value="2"/>
</dbReference>
<keyword evidence="7" id="KW-0963">Cytoplasm</keyword>
<evidence type="ECO:0000256" key="6">
    <source>
        <dbReference type="ARBA" id="ARBA00029321"/>
    </source>
</evidence>
<evidence type="ECO:0000256" key="8">
    <source>
        <dbReference type="RuleBase" id="RU000612"/>
    </source>
</evidence>
<protein>
    <recommendedName>
        <fullName evidence="7">Glucose-6-phosphate isomerase</fullName>
        <shortName evidence="7">GPI</shortName>
        <ecNumber evidence="7">5.3.1.9</ecNumber>
    </recommendedName>
    <alternativeName>
        <fullName evidence="7">Phosphoglucose isomerase</fullName>
        <shortName evidence="7">PGI</shortName>
    </alternativeName>
    <alternativeName>
        <fullName evidence="7">Phosphohexose isomerase</fullName>
        <shortName evidence="7">PHI</shortName>
    </alternativeName>
</protein>
<keyword evidence="3 7" id="KW-0312">Gluconeogenesis</keyword>
<comment type="caution">
    <text evidence="9">The sequence shown here is derived from an EMBL/GenBank/DDBJ whole genome shotgun (WGS) entry which is preliminary data.</text>
</comment>
<dbReference type="InterPro" id="IPR035476">
    <property type="entry name" value="SIS_PGI_1"/>
</dbReference>
<dbReference type="Proteomes" id="UP001623660">
    <property type="component" value="Unassembled WGS sequence"/>
</dbReference>
<dbReference type="InterPro" id="IPR046348">
    <property type="entry name" value="SIS_dom_sf"/>
</dbReference>
<comment type="similarity">
    <text evidence="2 7 8">Belongs to the GPI family.</text>
</comment>
<keyword evidence="5 7" id="KW-0413">Isomerase</keyword>